<gene>
    <name evidence="2" type="ORF">B296_00051698</name>
</gene>
<protein>
    <submittedName>
        <fullName evidence="2">Uncharacterized protein</fullName>
    </submittedName>
</protein>
<feature type="compositionally biased region" description="Basic residues" evidence="1">
    <location>
        <begin position="118"/>
        <end position="140"/>
    </location>
</feature>
<proteinExistence type="predicted"/>
<accession>A0A426X8K2</accession>
<reference evidence="2 3" key="1">
    <citation type="journal article" date="2014" name="Agronomy (Basel)">
        <title>A Draft Genome Sequence for Ensete ventricosum, the Drought-Tolerant Tree Against Hunger.</title>
        <authorList>
            <person name="Harrison J."/>
            <person name="Moore K.A."/>
            <person name="Paszkiewicz K."/>
            <person name="Jones T."/>
            <person name="Grant M."/>
            <person name="Ambacheew D."/>
            <person name="Muzemil S."/>
            <person name="Studholme D.J."/>
        </authorList>
    </citation>
    <scope>NUCLEOTIDE SEQUENCE [LARGE SCALE GENOMIC DNA]</scope>
</reference>
<evidence type="ECO:0000256" key="1">
    <source>
        <dbReference type="SAM" id="MobiDB-lite"/>
    </source>
</evidence>
<evidence type="ECO:0000313" key="3">
    <source>
        <dbReference type="Proteomes" id="UP000287651"/>
    </source>
</evidence>
<dbReference type="Proteomes" id="UP000287651">
    <property type="component" value="Unassembled WGS sequence"/>
</dbReference>
<comment type="caution">
    <text evidence="2">The sequence shown here is derived from an EMBL/GenBank/DDBJ whole genome shotgun (WGS) entry which is preliminary data.</text>
</comment>
<feature type="region of interest" description="Disordered" evidence="1">
    <location>
        <begin position="112"/>
        <end position="140"/>
    </location>
</feature>
<dbReference type="AlphaFoldDB" id="A0A426X8K2"/>
<sequence length="140" mass="16284">MSPLQPQRMRRLEAVLRWLQGAPRAVVGKVAVGRLGFLNAVGGSLLRDDADDLSRWSHPPALDSLGELDLEVAGTRTTRYRAVPPKIDCRRSIEGEIDRRRSIEGEINHRWSIEREKGKKKKKKKRKRRKKEKRRRRKNT</sequence>
<evidence type="ECO:0000313" key="2">
    <source>
        <dbReference type="EMBL" id="RRT35807.1"/>
    </source>
</evidence>
<organism evidence="2 3">
    <name type="scientific">Ensete ventricosum</name>
    <name type="common">Abyssinian banana</name>
    <name type="synonym">Musa ensete</name>
    <dbReference type="NCBI Taxonomy" id="4639"/>
    <lineage>
        <taxon>Eukaryota</taxon>
        <taxon>Viridiplantae</taxon>
        <taxon>Streptophyta</taxon>
        <taxon>Embryophyta</taxon>
        <taxon>Tracheophyta</taxon>
        <taxon>Spermatophyta</taxon>
        <taxon>Magnoliopsida</taxon>
        <taxon>Liliopsida</taxon>
        <taxon>Zingiberales</taxon>
        <taxon>Musaceae</taxon>
        <taxon>Ensete</taxon>
    </lineage>
</organism>
<dbReference type="EMBL" id="AMZH03024504">
    <property type="protein sequence ID" value="RRT35807.1"/>
    <property type="molecule type" value="Genomic_DNA"/>
</dbReference>
<name>A0A426X8K2_ENSVE</name>